<protein>
    <submittedName>
        <fullName evidence="5">DNA repair protein RecO</fullName>
    </submittedName>
</protein>
<dbReference type="GO" id="GO:0006302">
    <property type="term" value="P:double-strand break repair"/>
    <property type="evidence" value="ECO:0007669"/>
    <property type="project" value="TreeGrafter"/>
</dbReference>
<dbReference type="InterPro" id="IPR003717">
    <property type="entry name" value="RecO"/>
</dbReference>
<organism evidence="5 6">
    <name type="scientific">Candidatus Sungbacteria bacterium RIFCSPLOWO2_01_FULL_59_16</name>
    <dbReference type="NCBI Taxonomy" id="1802280"/>
    <lineage>
        <taxon>Bacteria</taxon>
        <taxon>Candidatus Sungiibacteriota</taxon>
    </lineage>
</organism>
<dbReference type="Gene3D" id="2.40.50.140">
    <property type="entry name" value="Nucleic acid-binding proteins"/>
    <property type="match status" value="1"/>
</dbReference>
<evidence type="ECO:0000313" key="6">
    <source>
        <dbReference type="Proteomes" id="UP000176705"/>
    </source>
</evidence>
<accession>A0A1G2LE58</accession>
<reference evidence="5 6" key="1">
    <citation type="journal article" date="2016" name="Nat. Commun.">
        <title>Thousands of microbial genomes shed light on interconnected biogeochemical processes in an aquifer system.</title>
        <authorList>
            <person name="Anantharaman K."/>
            <person name="Brown C.T."/>
            <person name="Hug L.A."/>
            <person name="Sharon I."/>
            <person name="Castelle C.J."/>
            <person name="Probst A.J."/>
            <person name="Thomas B.C."/>
            <person name="Singh A."/>
            <person name="Wilkins M.J."/>
            <person name="Karaoz U."/>
            <person name="Brodie E.L."/>
            <person name="Williams K.H."/>
            <person name="Hubbard S.S."/>
            <person name="Banfield J.F."/>
        </authorList>
    </citation>
    <scope>NUCLEOTIDE SEQUENCE [LARGE SCALE GENOMIC DNA]</scope>
</reference>
<dbReference type="GO" id="GO:0043590">
    <property type="term" value="C:bacterial nucleoid"/>
    <property type="evidence" value="ECO:0007669"/>
    <property type="project" value="TreeGrafter"/>
</dbReference>
<dbReference type="PANTHER" id="PTHR33991">
    <property type="entry name" value="DNA REPAIR PROTEIN RECO"/>
    <property type="match status" value="1"/>
</dbReference>
<dbReference type="AlphaFoldDB" id="A0A1G2LE58"/>
<dbReference type="EMBL" id="MHQS01000006">
    <property type="protein sequence ID" value="OHA09092.1"/>
    <property type="molecule type" value="Genomic_DNA"/>
</dbReference>
<dbReference type="Proteomes" id="UP000176705">
    <property type="component" value="Unassembled WGS sequence"/>
</dbReference>
<dbReference type="SUPFAM" id="SSF50249">
    <property type="entry name" value="Nucleic acid-binding proteins"/>
    <property type="match status" value="1"/>
</dbReference>
<dbReference type="PANTHER" id="PTHR33991:SF1">
    <property type="entry name" value="DNA REPAIR PROTEIN RECO"/>
    <property type="match status" value="1"/>
</dbReference>
<evidence type="ECO:0000256" key="1">
    <source>
        <dbReference type="ARBA" id="ARBA00022763"/>
    </source>
</evidence>
<evidence type="ECO:0000256" key="3">
    <source>
        <dbReference type="ARBA" id="ARBA00023204"/>
    </source>
</evidence>
<gene>
    <name evidence="5" type="ORF">A3B37_00930</name>
</gene>
<feature type="domain" description="DNA replication/recombination mediator RecO N-terminal" evidence="4">
    <location>
        <begin position="2"/>
        <end position="67"/>
    </location>
</feature>
<name>A0A1G2LE58_9BACT</name>
<keyword evidence="3" id="KW-0234">DNA repair</keyword>
<dbReference type="InterPro" id="IPR022572">
    <property type="entry name" value="DNA_rep/recomb_RecO_N"/>
</dbReference>
<keyword evidence="1" id="KW-0227">DNA damage</keyword>
<comment type="caution">
    <text evidence="5">The sequence shown here is derived from an EMBL/GenBank/DDBJ whole genome shotgun (WGS) entry which is preliminary data.</text>
</comment>
<evidence type="ECO:0000256" key="2">
    <source>
        <dbReference type="ARBA" id="ARBA00023172"/>
    </source>
</evidence>
<dbReference type="InterPro" id="IPR012340">
    <property type="entry name" value="NA-bd_OB-fold"/>
</dbReference>
<evidence type="ECO:0000313" key="5">
    <source>
        <dbReference type="EMBL" id="OHA09092.1"/>
    </source>
</evidence>
<dbReference type="STRING" id="1802280.A3B37_00930"/>
<sequence>MHHSRAIILKKEEWGEADWMVTAFTEDFGKMRFRAQGARKSGAKLRGHLEPGTIAELSFVAGRNGCRLTGASLRAWSPDTRASLAKLRALERTLSLLDQNLWEEREGSRELFADVASALSALEGARTLAAVRRISVWVPLRLLRALGVLPPRGSPEAVRAELLIALAERSATECDGGAEDPDILEAELGRLAVRIGSAVLIPSVSFVDLTV</sequence>
<dbReference type="NCBIfam" id="TIGR00613">
    <property type="entry name" value="reco"/>
    <property type="match status" value="1"/>
</dbReference>
<evidence type="ECO:0000259" key="4">
    <source>
        <dbReference type="Pfam" id="PF11967"/>
    </source>
</evidence>
<proteinExistence type="predicted"/>
<dbReference type="GO" id="GO:0006310">
    <property type="term" value="P:DNA recombination"/>
    <property type="evidence" value="ECO:0007669"/>
    <property type="project" value="UniProtKB-KW"/>
</dbReference>
<dbReference type="Pfam" id="PF11967">
    <property type="entry name" value="RecO_N"/>
    <property type="match status" value="1"/>
</dbReference>
<keyword evidence="2" id="KW-0233">DNA recombination</keyword>